<proteinExistence type="predicted"/>
<dbReference type="InterPro" id="IPR013103">
    <property type="entry name" value="RVT_2"/>
</dbReference>
<name>A0AAV2DUD0_9ROSI</name>
<dbReference type="SUPFAM" id="SSF56672">
    <property type="entry name" value="DNA/RNA polymerases"/>
    <property type="match status" value="1"/>
</dbReference>
<dbReference type="InterPro" id="IPR043502">
    <property type="entry name" value="DNA/RNA_pol_sf"/>
</dbReference>
<evidence type="ECO:0000313" key="2">
    <source>
        <dbReference type="EMBL" id="CAL1377205.1"/>
    </source>
</evidence>
<gene>
    <name evidence="2" type="ORF">LTRI10_LOCUS18872</name>
</gene>
<evidence type="ECO:0000259" key="1">
    <source>
        <dbReference type="Pfam" id="PF07727"/>
    </source>
</evidence>
<dbReference type="AlphaFoldDB" id="A0AAV2DUD0"/>
<dbReference type="Proteomes" id="UP001497516">
    <property type="component" value="Chromosome 3"/>
</dbReference>
<dbReference type="EMBL" id="OZ034816">
    <property type="protein sequence ID" value="CAL1377205.1"/>
    <property type="molecule type" value="Genomic_DNA"/>
</dbReference>
<dbReference type="Pfam" id="PF07727">
    <property type="entry name" value="RVT_2"/>
    <property type="match status" value="1"/>
</dbReference>
<accession>A0AAV2DUD0</accession>
<feature type="domain" description="Reverse transcriptase Ty1/copia-type" evidence="1">
    <location>
        <begin position="3"/>
        <end position="145"/>
    </location>
</feature>
<reference evidence="2 3" key="1">
    <citation type="submission" date="2024-04" db="EMBL/GenBank/DDBJ databases">
        <authorList>
            <person name="Fracassetti M."/>
        </authorList>
    </citation>
    <scope>NUCLEOTIDE SEQUENCE [LARGE SCALE GENOMIC DNA]</scope>
</reference>
<organism evidence="2 3">
    <name type="scientific">Linum trigynum</name>
    <dbReference type="NCBI Taxonomy" id="586398"/>
    <lineage>
        <taxon>Eukaryota</taxon>
        <taxon>Viridiplantae</taxon>
        <taxon>Streptophyta</taxon>
        <taxon>Embryophyta</taxon>
        <taxon>Tracheophyta</taxon>
        <taxon>Spermatophyta</taxon>
        <taxon>Magnoliopsida</taxon>
        <taxon>eudicotyledons</taxon>
        <taxon>Gunneridae</taxon>
        <taxon>Pentapetalae</taxon>
        <taxon>rosids</taxon>
        <taxon>fabids</taxon>
        <taxon>Malpighiales</taxon>
        <taxon>Linaceae</taxon>
        <taxon>Linum</taxon>
    </lineage>
</organism>
<protein>
    <recommendedName>
        <fullName evidence="1">Reverse transcriptase Ty1/copia-type domain-containing protein</fullName>
    </recommendedName>
</protein>
<keyword evidence="3" id="KW-1185">Reference proteome</keyword>
<evidence type="ECO:0000313" key="3">
    <source>
        <dbReference type="Proteomes" id="UP001497516"/>
    </source>
</evidence>
<sequence>MERPPSYTRGTPDQVCLLHRCLYGLKQDPHAWFDKFHSTILALGFQQSLNDLSLFTRCTASRMVMLLLYVDDMIETGDDSEGIQALTAALHTSFNLKELGHVSYFLGIKVRQFPNGILLSQSKYIDDLLETVQFEDCHLVSTPMELHLKLGREAGELLTDSSKH</sequence>